<gene>
    <name evidence="1" type="ORF">GKZ89_14905</name>
</gene>
<accession>A0A7X2V5R1</accession>
<organism evidence="1 2">
    <name type="scientific">Metabacillus mangrovi</name>
    <dbReference type="NCBI Taxonomy" id="1491830"/>
    <lineage>
        <taxon>Bacteria</taxon>
        <taxon>Bacillati</taxon>
        <taxon>Bacillota</taxon>
        <taxon>Bacilli</taxon>
        <taxon>Bacillales</taxon>
        <taxon>Bacillaceae</taxon>
        <taxon>Metabacillus</taxon>
    </lineage>
</organism>
<dbReference type="Pfam" id="PF08713">
    <property type="entry name" value="DNA_alkylation"/>
    <property type="match status" value="1"/>
</dbReference>
<sequence length="237" mass="27010">MSTYEEVMSKLEELGTEQTKKTFFNHGAKEPMYGVRVGDMKKHLLKKVKKDQELALKLYESGNSDAMYLAGLAVNPKKMTKGELQKWAEQAYWYMLSEYTVAQVTAESPYALELAREWMESEQEMIASAGWSTYSNYLSITEDLMIDEEEVRSLLLKIEQSIHDERNRVRYVMNGFVIAAGGFYPPLLEESKRVAEAIGKVKVDVGNTACKVPLATEYIGKMEKRDVIGKKRKTCVC</sequence>
<evidence type="ECO:0000313" key="2">
    <source>
        <dbReference type="Proteomes" id="UP000434639"/>
    </source>
</evidence>
<dbReference type="InterPro" id="IPR016024">
    <property type="entry name" value="ARM-type_fold"/>
</dbReference>
<dbReference type="AlphaFoldDB" id="A0A7X2V5R1"/>
<comment type="caution">
    <text evidence="1">The sequence shown here is derived from an EMBL/GenBank/DDBJ whole genome shotgun (WGS) entry which is preliminary data.</text>
</comment>
<proteinExistence type="predicted"/>
<dbReference type="PANTHER" id="PTHR41291">
    <property type="entry name" value="DNA ALKYLATION REPAIR PROTEIN"/>
    <property type="match status" value="1"/>
</dbReference>
<dbReference type="PANTHER" id="PTHR41291:SF1">
    <property type="entry name" value="DNA ALKYLATION REPAIR PROTEIN"/>
    <property type="match status" value="1"/>
</dbReference>
<reference evidence="1 2" key="1">
    <citation type="journal article" date="2017" name="Int. J. Syst. Evol. Microbiol.">
        <title>Bacillus mangrovi sp. nov., isolated from a sediment sample from a mangrove forest.</title>
        <authorList>
            <person name="Gupta V."/>
            <person name="Singh P.K."/>
            <person name="Korpole S."/>
            <person name="Tanuku N.R.S."/>
            <person name="Pinnaka A.K."/>
        </authorList>
    </citation>
    <scope>NUCLEOTIDE SEQUENCE [LARGE SCALE GENOMIC DNA]</scope>
    <source>
        <strain evidence="1 2">KCTC 33872</strain>
    </source>
</reference>
<dbReference type="InterPro" id="IPR014825">
    <property type="entry name" value="DNA_alkylation"/>
</dbReference>
<keyword evidence="2" id="KW-1185">Reference proteome</keyword>
<dbReference type="RefSeq" id="WP_155113204.1">
    <property type="nucleotide sequence ID" value="NZ_WMIB01000017.1"/>
</dbReference>
<dbReference type="EMBL" id="WMIB01000017">
    <property type="protein sequence ID" value="MTH54690.1"/>
    <property type="molecule type" value="Genomic_DNA"/>
</dbReference>
<protein>
    <submittedName>
        <fullName evidence="1">DNA alkylation repair protein</fullName>
    </submittedName>
</protein>
<dbReference type="OrthoDB" id="9801369at2"/>
<dbReference type="Proteomes" id="UP000434639">
    <property type="component" value="Unassembled WGS sequence"/>
</dbReference>
<dbReference type="SUPFAM" id="SSF48371">
    <property type="entry name" value="ARM repeat"/>
    <property type="match status" value="1"/>
</dbReference>
<name>A0A7X2V5R1_9BACI</name>
<dbReference type="CDD" id="cd06561">
    <property type="entry name" value="AlkD_like"/>
    <property type="match status" value="1"/>
</dbReference>
<evidence type="ECO:0000313" key="1">
    <source>
        <dbReference type="EMBL" id="MTH54690.1"/>
    </source>
</evidence>